<organism evidence="2 3">
    <name type="scientific">Aaosphaeria arxii CBS 175.79</name>
    <dbReference type="NCBI Taxonomy" id="1450172"/>
    <lineage>
        <taxon>Eukaryota</taxon>
        <taxon>Fungi</taxon>
        <taxon>Dikarya</taxon>
        <taxon>Ascomycota</taxon>
        <taxon>Pezizomycotina</taxon>
        <taxon>Dothideomycetes</taxon>
        <taxon>Pleosporomycetidae</taxon>
        <taxon>Pleosporales</taxon>
        <taxon>Pleosporales incertae sedis</taxon>
        <taxon>Aaosphaeria</taxon>
    </lineage>
</organism>
<dbReference type="InterPro" id="IPR036047">
    <property type="entry name" value="F-box-like_dom_sf"/>
</dbReference>
<dbReference type="InterPro" id="IPR001810">
    <property type="entry name" value="F-box_dom"/>
</dbReference>
<dbReference type="PROSITE" id="PS50181">
    <property type="entry name" value="FBOX"/>
    <property type="match status" value="1"/>
</dbReference>
<reference evidence="2" key="1">
    <citation type="journal article" date="2020" name="Stud. Mycol.">
        <title>101 Dothideomycetes genomes: a test case for predicting lifestyles and emergence of pathogens.</title>
        <authorList>
            <person name="Haridas S."/>
            <person name="Albert R."/>
            <person name="Binder M."/>
            <person name="Bloem J."/>
            <person name="Labutti K."/>
            <person name="Salamov A."/>
            <person name="Andreopoulos B."/>
            <person name="Baker S."/>
            <person name="Barry K."/>
            <person name="Bills G."/>
            <person name="Bluhm B."/>
            <person name="Cannon C."/>
            <person name="Castanera R."/>
            <person name="Culley D."/>
            <person name="Daum C."/>
            <person name="Ezra D."/>
            <person name="Gonzalez J."/>
            <person name="Henrissat B."/>
            <person name="Kuo A."/>
            <person name="Liang C."/>
            <person name="Lipzen A."/>
            <person name="Lutzoni F."/>
            <person name="Magnuson J."/>
            <person name="Mondo S."/>
            <person name="Nolan M."/>
            <person name="Ohm R."/>
            <person name="Pangilinan J."/>
            <person name="Park H.-J."/>
            <person name="Ramirez L."/>
            <person name="Alfaro M."/>
            <person name="Sun H."/>
            <person name="Tritt A."/>
            <person name="Yoshinaga Y."/>
            <person name="Zwiers L.-H."/>
            <person name="Turgeon B."/>
            <person name="Goodwin S."/>
            <person name="Spatafora J."/>
            <person name="Crous P."/>
            <person name="Grigoriev I."/>
        </authorList>
    </citation>
    <scope>NUCLEOTIDE SEQUENCE</scope>
    <source>
        <strain evidence="2">CBS 175.79</strain>
    </source>
</reference>
<dbReference type="Gene3D" id="1.20.1280.50">
    <property type="match status" value="1"/>
</dbReference>
<gene>
    <name evidence="2" type="ORF">BU24DRAFT_258603</name>
</gene>
<accession>A0A6A5XIX1</accession>
<evidence type="ECO:0000259" key="1">
    <source>
        <dbReference type="PROSITE" id="PS50181"/>
    </source>
</evidence>
<feature type="domain" description="F-box" evidence="1">
    <location>
        <begin position="8"/>
        <end position="56"/>
    </location>
</feature>
<dbReference type="SUPFAM" id="SSF81383">
    <property type="entry name" value="F-box domain"/>
    <property type="match status" value="1"/>
</dbReference>
<evidence type="ECO:0000313" key="3">
    <source>
        <dbReference type="Proteomes" id="UP000799778"/>
    </source>
</evidence>
<dbReference type="GeneID" id="54279869"/>
<dbReference type="Proteomes" id="UP000799778">
    <property type="component" value="Unassembled WGS sequence"/>
</dbReference>
<dbReference type="AlphaFoldDB" id="A0A6A5XIX1"/>
<keyword evidence="3" id="KW-1185">Reference proteome</keyword>
<dbReference type="OrthoDB" id="3226064at2759"/>
<name>A0A6A5XIX1_9PLEO</name>
<evidence type="ECO:0000313" key="2">
    <source>
        <dbReference type="EMBL" id="KAF2012781.1"/>
    </source>
</evidence>
<dbReference type="CDD" id="cd09917">
    <property type="entry name" value="F-box_SF"/>
    <property type="match status" value="1"/>
</dbReference>
<protein>
    <recommendedName>
        <fullName evidence="1">F-box domain-containing protein</fullName>
    </recommendedName>
</protein>
<sequence length="480" mass="53808">MEASPPTASELIDLAPELLELVLSYLNPAELVAFGTTCRRAHAFVHPSNQILWRSAFLQKFDDPKYAWARLAHTARTQNMAREMDWSWFEEVRKRYQAIQAVRQATTSPASSTSATDCSTETIVKTLLDIVATASHTKARTGATSAAAANRSLNLDLLNSLFLSSAESEALVHDYHRTVDLDASSLLDVMTELSNRPITRSMLGRTVAVPVWASQFHIFYGMTVREKESLRSKSLARAIVYNWLVTGSDADHGPFKRDKSGTVNWQALEAVTSLMHRIFENTRRAHSYCRPWGFRKNVTHYLPSSVSSGDWAGVNRIWVGTYAFLDYRALVHYNFANRVEHPMDLGQYEEACGDLMQLQLEISDSEELKADSRLQSDLPYCKDLPRLYFTGATSNRPNGRLPILVKGFVCLVPGAKQVRWRFVIRYAGSDQWQLEGVQPGGIRSGGVYGLWSHVDHEANGPIGPFCYFPSEACEPSETVC</sequence>
<proteinExistence type="predicted"/>
<dbReference type="Pfam" id="PF12937">
    <property type="entry name" value="F-box-like"/>
    <property type="match status" value="1"/>
</dbReference>
<dbReference type="RefSeq" id="XP_033381120.1">
    <property type="nucleotide sequence ID" value="XM_033522472.1"/>
</dbReference>
<dbReference type="EMBL" id="ML978072">
    <property type="protein sequence ID" value="KAF2012781.1"/>
    <property type="molecule type" value="Genomic_DNA"/>
</dbReference>